<dbReference type="OMA" id="PQSLKSW"/>
<evidence type="ECO:0000256" key="9">
    <source>
        <dbReference type="SAM" id="MobiDB-lite"/>
    </source>
</evidence>
<keyword evidence="10" id="KW-0489">Methyltransferase</keyword>
<name>A0A1W2TH37_ROSNE</name>
<keyword evidence="7" id="KW-0472">Membrane</keyword>
<evidence type="ECO:0000256" key="1">
    <source>
        <dbReference type="ARBA" id="ARBA00004395"/>
    </source>
</evidence>
<dbReference type="InterPro" id="IPR033370">
    <property type="entry name" value="COG1"/>
</dbReference>
<proteinExistence type="inferred from homology"/>
<accession>A0A1W2TH37</accession>
<dbReference type="GO" id="GO:0000139">
    <property type="term" value="C:Golgi membrane"/>
    <property type="evidence" value="ECO:0007669"/>
    <property type="project" value="UniProtKB-SubCell"/>
</dbReference>
<evidence type="ECO:0000256" key="3">
    <source>
        <dbReference type="ARBA" id="ARBA00020978"/>
    </source>
</evidence>
<keyword evidence="11" id="KW-1185">Reference proteome</keyword>
<evidence type="ECO:0000313" key="10">
    <source>
        <dbReference type="EMBL" id="GAP87430.2"/>
    </source>
</evidence>
<feature type="compositionally biased region" description="Acidic residues" evidence="9">
    <location>
        <begin position="715"/>
        <end position="727"/>
    </location>
</feature>
<keyword evidence="8" id="KW-0175">Coiled coil</keyword>
<feature type="region of interest" description="Disordered" evidence="9">
    <location>
        <begin position="696"/>
        <end position="739"/>
    </location>
</feature>
<evidence type="ECO:0000256" key="5">
    <source>
        <dbReference type="ARBA" id="ARBA00022927"/>
    </source>
</evidence>
<gene>
    <name evidence="10" type="ORF">SAMD00023353_2601260</name>
</gene>
<dbReference type="Proteomes" id="UP000054516">
    <property type="component" value="Unassembled WGS sequence"/>
</dbReference>
<dbReference type="STRING" id="77044.A0A1W2TH37"/>
<organism evidence="10">
    <name type="scientific">Rosellinia necatrix</name>
    <name type="common">White root-rot fungus</name>
    <dbReference type="NCBI Taxonomy" id="77044"/>
    <lineage>
        <taxon>Eukaryota</taxon>
        <taxon>Fungi</taxon>
        <taxon>Dikarya</taxon>
        <taxon>Ascomycota</taxon>
        <taxon>Pezizomycotina</taxon>
        <taxon>Sordariomycetes</taxon>
        <taxon>Xylariomycetidae</taxon>
        <taxon>Xylariales</taxon>
        <taxon>Xylariaceae</taxon>
        <taxon>Rosellinia</taxon>
    </lineage>
</organism>
<dbReference type="GO" id="GO:0032259">
    <property type="term" value="P:methylation"/>
    <property type="evidence" value="ECO:0007669"/>
    <property type="project" value="UniProtKB-KW"/>
</dbReference>
<dbReference type="PANTHER" id="PTHR31658:SF0">
    <property type="entry name" value="CONSERVED OLIGOMERIC GOLGI COMPLEX SUBUNIT 1"/>
    <property type="match status" value="1"/>
</dbReference>
<sequence length="810" mass="88674">MATPDTSTLTSSAQIFTTHTLPQVRAVHKALHAQIDEKSARLRTQVGGSYRQLLGTADTIVRMRGDARSAQAALARMGAQCGRAAVDAKVAGLARFRRRGAAAAAVDAALGRAARLGLLRACGLAVGRLLKAGGGGGGGGDRLVLAAKVFVLGRLLVSSFGDSKGASLSSGEEEEEEEEVRAAVEAAKKNLDGLRRKLVRAVEKVLQRVGDGDDGGTTDVADIVKALSAYSLSSSSGTRDVLRRFLSIRAEAITYEFDYEEHEKARGTDNVLRALELYTKTLVDVQALIPNKLPEALRELKARPLLADESLRSLEGLRLDIFERWCGDEICYFTPFIRHDDLDGQQARDMLTGWAKKGGEAVLSGLSETLENISEFKAIIELRTSTLRQWIRNGGKARGFDPSVMLDGLRGAINDHLLQLIETKVAKLKLVGSEVAATLEGWQSGITDRQRGLWDDEMLGMDFSVGAAQVTHEVVSRVYGRNDAVARAVTGFESWRHIIDNVGDLVEQLRRQRWENDDDEIEDEEVIEERQELLSKDDPQLLHTRLEETLTKAFEDLDGQLTALWKDREGGSDNGQIAMYVLRVLRDIRGRLPSLEGIQSFGLDNVPSMHEKLAAHVSITPLEEFTAAILTQKKVAGRALWEGEPALPTQPSPSTFKLLRNITMSMGSSGVDLWTPAAVKTLKRVFAGQLANTWRKELAAPTPESDETGSASETSGDETNETPTEDGDGGKKADEKQSERSKDVFTQWLFDAHLLRHYLNIDDSDSDKGMKELVSEVLGKTGLDTDAESRLARGSQEYFKRTNLLFGLLA</sequence>
<evidence type="ECO:0000256" key="6">
    <source>
        <dbReference type="ARBA" id="ARBA00023034"/>
    </source>
</evidence>
<evidence type="ECO:0000256" key="7">
    <source>
        <dbReference type="ARBA" id="ARBA00023136"/>
    </source>
</evidence>
<keyword evidence="5" id="KW-0653">Protein transport</keyword>
<protein>
    <recommendedName>
        <fullName evidence="3">Conserved oligomeric Golgi complex subunit 1</fullName>
    </recommendedName>
</protein>
<evidence type="ECO:0000313" key="11">
    <source>
        <dbReference type="Proteomes" id="UP000054516"/>
    </source>
</evidence>
<feature type="coiled-coil region" evidence="8">
    <location>
        <begin position="170"/>
        <end position="204"/>
    </location>
</feature>
<comment type="similarity">
    <text evidence="2">Belongs to the COG1 family.</text>
</comment>
<evidence type="ECO:0000256" key="4">
    <source>
        <dbReference type="ARBA" id="ARBA00022448"/>
    </source>
</evidence>
<comment type="subcellular location">
    <subcellularLocation>
        <location evidence="1">Golgi apparatus membrane</location>
        <topology evidence="1">Peripheral membrane protein</topology>
    </subcellularLocation>
</comment>
<dbReference type="EMBL" id="DF977471">
    <property type="protein sequence ID" value="GAP87430.2"/>
    <property type="molecule type" value="Genomic_DNA"/>
</dbReference>
<keyword evidence="10" id="KW-0808">Transferase</keyword>
<feature type="compositionally biased region" description="Basic and acidic residues" evidence="9">
    <location>
        <begin position="728"/>
        <end position="739"/>
    </location>
</feature>
<keyword evidence="6" id="KW-0333">Golgi apparatus</keyword>
<dbReference type="GO" id="GO:0008168">
    <property type="term" value="F:methyltransferase activity"/>
    <property type="evidence" value="ECO:0007669"/>
    <property type="project" value="UniProtKB-KW"/>
</dbReference>
<evidence type="ECO:0000256" key="8">
    <source>
        <dbReference type="SAM" id="Coils"/>
    </source>
</evidence>
<dbReference type="GO" id="GO:0006891">
    <property type="term" value="P:intra-Golgi vesicle-mediated transport"/>
    <property type="evidence" value="ECO:0007669"/>
    <property type="project" value="InterPro"/>
</dbReference>
<evidence type="ECO:0000256" key="2">
    <source>
        <dbReference type="ARBA" id="ARBA00006653"/>
    </source>
</evidence>
<reference evidence="10" key="1">
    <citation type="submission" date="2016-03" db="EMBL/GenBank/DDBJ databases">
        <title>Draft genome sequence of Rosellinia necatrix.</title>
        <authorList>
            <person name="Kanematsu S."/>
        </authorList>
    </citation>
    <scope>NUCLEOTIDE SEQUENCE [LARGE SCALE GENOMIC DNA]</scope>
    <source>
        <strain evidence="10">W97</strain>
    </source>
</reference>
<dbReference type="AlphaFoldDB" id="A0A1W2TH37"/>
<dbReference type="Pfam" id="PF08700">
    <property type="entry name" value="VPS51_Exo84_N"/>
    <property type="match status" value="1"/>
</dbReference>
<dbReference type="PANTHER" id="PTHR31658">
    <property type="entry name" value="CONSERVED OLIGOMERIC GOLGI COMPLEX SUBUNIT 1"/>
    <property type="match status" value="1"/>
</dbReference>
<keyword evidence="4" id="KW-0813">Transport</keyword>
<dbReference type="GO" id="GO:0017119">
    <property type="term" value="C:Golgi transport complex"/>
    <property type="evidence" value="ECO:0007669"/>
    <property type="project" value="InterPro"/>
</dbReference>
<dbReference type="OrthoDB" id="46189at2759"/>
<dbReference type="GO" id="GO:0015031">
    <property type="term" value="P:protein transport"/>
    <property type="evidence" value="ECO:0007669"/>
    <property type="project" value="UniProtKB-KW"/>
</dbReference>